<dbReference type="EMBL" id="LR797399">
    <property type="protein sequence ID" value="CAB4213483.1"/>
    <property type="molecule type" value="Genomic_DNA"/>
</dbReference>
<dbReference type="EMBL" id="LR796370">
    <property type="protein sequence ID" value="CAB4140510.1"/>
    <property type="molecule type" value="Genomic_DNA"/>
</dbReference>
<evidence type="ECO:0000313" key="2">
    <source>
        <dbReference type="EMBL" id="CAB4156051.1"/>
    </source>
</evidence>
<protein>
    <submittedName>
        <fullName evidence="3">Uncharacterized protein</fullName>
    </submittedName>
</protein>
<organism evidence="3">
    <name type="scientific">uncultured Caudovirales phage</name>
    <dbReference type="NCBI Taxonomy" id="2100421"/>
    <lineage>
        <taxon>Viruses</taxon>
        <taxon>Duplodnaviria</taxon>
        <taxon>Heunggongvirae</taxon>
        <taxon>Uroviricota</taxon>
        <taxon>Caudoviricetes</taxon>
        <taxon>Peduoviridae</taxon>
        <taxon>Maltschvirus</taxon>
        <taxon>Maltschvirus maltsch</taxon>
    </lineage>
</organism>
<evidence type="ECO:0000313" key="3">
    <source>
        <dbReference type="EMBL" id="CAB4213483.1"/>
    </source>
</evidence>
<name>A0A6J5SGP6_9CAUD</name>
<sequence>MSLEQKIEALTAAIAAQTAAVVALTQQLHAGAAVPAAPVIPAAAVVSAPVVAAAPAMPAPPTFAAAAAPAPTAPAPTGPAAPFSNAQGLMAYTMESYKAMGPEKGAKIQQVLTSMGHANINDIRPEQYGQFYAGVESIKAGA</sequence>
<proteinExistence type="predicted"/>
<dbReference type="EMBL" id="LR796626">
    <property type="protein sequence ID" value="CAB4156051.1"/>
    <property type="molecule type" value="Genomic_DNA"/>
</dbReference>
<accession>A0A6J5SGP6</accession>
<reference evidence="3" key="1">
    <citation type="submission" date="2020-05" db="EMBL/GenBank/DDBJ databases">
        <authorList>
            <person name="Chiriac C."/>
            <person name="Salcher M."/>
            <person name="Ghai R."/>
            <person name="Kavagutti S V."/>
        </authorList>
    </citation>
    <scope>NUCLEOTIDE SEQUENCE</scope>
</reference>
<gene>
    <name evidence="3" type="ORF">UFOVP1449_31</name>
    <name evidence="1" type="ORF">UFOVP400_31</name>
    <name evidence="2" type="ORF">UFOVP669_40</name>
</gene>
<evidence type="ECO:0000313" key="1">
    <source>
        <dbReference type="EMBL" id="CAB4140510.1"/>
    </source>
</evidence>